<dbReference type="Proteomes" id="UP000549882">
    <property type="component" value="Unassembled WGS sequence"/>
</dbReference>
<dbReference type="InterPro" id="IPR046373">
    <property type="entry name" value="Acyl-CoA_Oxase/DH_mid-dom_sf"/>
</dbReference>
<dbReference type="GO" id="GO:0033539">
    <property type="term" value="P:fatty acid beta-oxidation using acyl-CoA dehydrogenase"/>
    <property type="evidence" value="ECO:0007669"/>
    <property type="project" value="TreeGrafter"/>
</dbReference>
<evidence type="ECO:0000256" key="1">
    <source>
        <dbReference type="ARBA" id="ARBA00023002"/>
    </source>
</evidence>
<dbReference type="InterPro" id="IPR050741">
    <property type="entry name" value="Acyl-CoA_dehydrogenase"/>
</dbReference>
<evidence type="ECO:0000313" key="6">
    <source>
        <dbReference type="Proteomes" id="UP000549882"/>
    </source>
</evidence>
<evidence type="ECO:0000259" key="4">
    <source>
        <dbReference type="Pfam" id="PF08028"/>
    </source>
</evidence>
<sequence length="396" mass="42487">MMHSNIKKTQELVNAASALVPYLRETALDTERARRVPEETIGRLRDAGLLEILVPRQFGGHEADLTTAARVITELGRGCGSTAWVYGVAASQNWIAATFDLEAQKEVWARGARTVISATYGINPKVQSATRVDAGFRLSGRWGFASGCDHADWHLAQFLAPADGEKPPVAHFALVPRSDFSIEDDWYVMGLVGTGSKTVSLDDVFVPAHRTLAYPLMNSGKTPGSAANANPMYALPLMSATPVGIAATLPGIARGALEVLISTAAAGDRDSARGKFSDHVLAHAWIGEALADIEAAELAIFTSMDVLTAAAHAGRQPTVEERIRIRRNFAFSTRMSTEAAELVLKCTGAAATSLSHQTQRAWRDINAAARHIGLNWETYATQSGRHALGMEPSGLF</sequence>
<dbReference type="PANTHER" id="PTHR48083">
    <property type="entry name" value="MEDIUM-CHAIN SPECIFIC ACYL-COA DEHYDROGENASE, MITOCHONDRIAL-RELATED"/>
    <property type="match status" value="1"/>
</dbReference>
<reference evidence="5 6" key="1">
    <citation type="submission" date="2020-08" db="EMBL/GenBank/DDBJ databases">
        <title>Genomic Encyclopedia of Type Strains, Phase IV (KMG-V): Genome sequencing to study the core and pangenomes of soil and plant-associated prokaryotes.</title>
        <authorList>
            <person name="Whitman W."/>
        </authorList>
    </citation>
    <scope>NUCLEOTIDE SEQUENCE [LARGE SCALE GENOMIC DNA]</scope>
    <source>
        <strain evidence="5 6">SEMIA 4064</strain>
    </source>
</reference>
<dbReference type="InterPro" id="IPR036250">
    <property type="entry name" value="AcylCo_DH-like_C"/>
</dbReference>
<dbReference type="Gene3D" id="1.20.140.10">
    <property type="entry name" value="Butyryl-CoA Dehydrogenase, subunit A, domain 3"/>
    <property type="match status" value="1"/>
</dbReference>
<dbReference type="InterPro" id="IPR013107">
    <property type="entry name" value="Acyl-CoA_DH_C"/>
</dbReference>
<dbReference type="GO" id="GO:0005737">
    <property type="term" value="C:cytoplasm"/>
    <property type="evidence" value="ECO:0007669"/>
    <property type="project" value="TreeGrafter"/>
</dbReference>
<accession>A0A7W8XXE3</accession>
<dbReference type="InterPro" id="IPR009100">
    <property type="entry name" value="AcylCoA_DH/oxidase_NM_dom_sf"/>
</dbReference>
<gene>
    <name evidence="5" type="ORF">GGD50_005999</name>
</gene>
<organism evidence="5 6">
    <name type="scientific">Rhizobium paranaense</name>
    <dbReference type="NCBI Taxonomy" id="1650438"/>
    <lineage>
        <taxon>Bacteria</taxon>
        <taxon>Pseudomonadati</taxon>
        <taxon>Pseudomonadota</taxon>
        <taxon>Alphaproteobacteria</taxon>
        <taxon>Hyphomicrobiales</taxon>
        <taxon>Rhizobiaceae</taxon>
        <taxon>Rhizobium/Agrobacterium group</taxon>
        <taxon>Rhizobium</taxon>
    </lineage>
</organism>
<dbReference type="Gene3D" id="1.10.540.10">
    <property type="entry name" value="Acyl-CoA dehydrogenase/oxidase, N-terminal domain"/>
    <property type="match status" value="1"/>
</dbReference>
<dbReference type="AlphaFoldDB" id="A0A7W8XXE3"/>
<dbReference type="GO" id="GO:0050660">
    <property type="term" value="F:flavin adenine dinucleotide binding"/>
    <property type="evidence" value="ECO:0007669"/>
    <property type="project" value="InterPro"/>
</dbReference>
<protein>
    <submittedName>
        <fullName evidence="5">Alkylation response protein AidB-like acyl-CoA dehydrogenase</fullName>
    </submittedName>
</protein>
<dbReference type="SUPFAM" id="SSF47203">
    <property type="entry name" value="Acyl-CoA dehydrogenase C-terminal domain-like"/>
    <property type="match status" value="1"/>
</dbReference>
<dbReference type="InterPro" id="IPR013786">
    <property type="entry name" value="AcylCoA_DH/ox_N"/>
</dbReference>
<dbReference type="GO" id="GO:0003995">
    <property type="term" value="F:acyl-CoA dehydrogenase activity"/>
    <property type="evidence" value="ECO:0007669"/>
    <property type="project" value="TreeGrafter"/>
</dbReference>
<keyword evidence="6" id="KW-1185">Reference proteome</keyword>
<keyword evidence="1" id="KW-0560">Oxidoreductase</keyword>
<dbReference type="EMBL" id="JACHBI010000019">
    <property type="protein sequence ID" value="MBB5577347.1"/>
    <property type="molecule type" value="Genomic_DNA"/>
</dbReference>
<dbReference type="Pfam" id="PF02771">
    <property type="entry name" value="Acyl-CoA_dh_N"/>
    <property type="match status" value="1"/>
</dbReference>
<dbReference type="Pfam" id="PF08028">
    <property type="entry name" value="Acyl-CoA_dh_2"/>
    <property type="match status" value="1"/>
</dbReference>
<dbReference type="GO" id="GO:0016712">
    <property type="term" value="F:oxidoreductase activity, acting on paired donors, with incorporation or reduction of molecular oxygen, reduced flavin or flavoprotein as one donor, and incorporation of one atom of oxygen"/>
    <property type="evidence" value="ECO:0007669"/>
    <property type="project" value="TreeGrafter"/>
</dbReference>
<dbReference type="Gene3D" id="2.40.110.10">
    <property type="entry name" value="Butyryl-CoA Dehydrogenase, subunit A, domain 2"/>
    <property type="match status" value="1"/>
</dbReference>
<evidence type="ECO:0000256" key="2">
    <source>
        <dbReference type="ARBA" id="ARBA00049661"/>
    </source>
</evidence>
<dbReference type="PIRSF" id="PIRSF016578">
    <property type="entry name" value="HsaA"/>
    <property type="match status" value="1"/>
</dbReference>
<name>A0A7W8XXE3_9HYPH</name>
<feature type="domain" description="Acyl-CoA dehydrogenase/oxidase N-terminal" evidence="3">
    <location>
        <begin position="24"/>
        <end position="108"/>
    </location>
</feature>
<proteinExistence type="inferred from homology"/>
<dbReference type="SUPFAM" id="SSF56645">
    <property type="entry name" value="Acyl-CoA dehydrogenase NM domain-like"/>
    <property type="match status" value="1"/>
</dbReference>
<evidence type="ECO:0000313" key="5">
    <source>
        <dbReference type="EMBL" id="MBB5577347.1"/>
    </source>
</evidence>
<dbReference type="InterPro" id="IPR037069">
    <property type="entry name" value="AcylCoA_DH/ox_N_sf"/>
</dbReference>
<evidence type="ECO:0000259" key="3">
    <source>
        <dbReference type="Pfam" id="PF02771"/>
    </source>
</evidence>
<comment type="caution">
    <text evidence="5">The sequence shown here is derived from an EMBL/GenBank/DDBJ whole genome shotgun (WGS) entry which is preliminary data.</text>
</comment>
<dbReference type="PANTHER" id="PTHR48083:SF19">
    <property type="entry name" value="FLAVIN-DEPENDENT MONOOXYGENASE, OXYGENASE SUBUNIT HSAA"/>
    <property type="match status" value="1"/>
</dbReference>
<comment type="similarity">
    <text evidence="2">Belongs to the HpaH/HsaA monooxygenase family.</text>
</comment>
<feature type="domain" description="Acyl-CoA dehydrogenase C-terminal" evidence="4">
    <location>
        <begin position="244"/>
        <end position="376"/>
    </location>
</feature>